<dbReference type="EMBL" id="JNAR01000002">
    <property type="protein sequence ID" value="KGG10500.1"/>
    <property type="molecule type" value="Genomic_DNA"/>
</dbReference>
<comment type="caution">
    <text evidence="1">The sequence shown here is derived from an EMBL/GenBank/DDBJ whole genome shotgun (WGS) entry which is preliminary data.</text>
</comment>
<evidence type="ECO:0000313" key="2">
    <source>
        <dbReference type="Proteomes" id="UP000030481"/>
    </source>
</evidence>
<accession>A0A0A2BCM4</accession>
<organism evidence="1 2">
    <name type="scientific">Prochlorococcus marinus str. MIT 9401</name>
    <dbReference type="NCBI Taxonomy" id="167551"/>
    <lineage>
        <taxon>Bacteria</taxon>
        <taxon>Bacillati</taxon>
        <taxon>Cyanobacteriota</taxon>
        <taxon>Cyanophyceae</taxon>
        <taxon>Synechococcales</taxon>
        <taxon>Prochlorococcaceae</taxon>
        <taxon>Prochlorococcus</taxon>
    </lineage>
</organism>
<dbReference type="RefSeq" id="WP_032518290.1">
    <property type="nucleotide sequence ID" value="NZ_JNAR01000002.1"/>
</dbReference>
<evidence type="ECO:0000313" key="1">
    <source>
        <dbReference type="EMBL" id="KGG10500.1"/>
    </source>
</evidence>
<dbReference type="AlphaFoldDB" id="A0A0A2BCM4"/>
<gene>
    <name evidence="1" type="ORF">EV01_0128</name>
</gene>
<dbReference type="Proteomes" id="UP000030481">
    <property type="component" value="Unassembled WGS sequence"/>
</dbReference>
<name>A0A0A2BCM4_PROMR</name>
<sequence>MELIAHRINTVKLLKQIPLSCGVEIDIRTENNNFILAHDPFQKGENLIKWLEYFEHKILILNVKEEGLEKDLLKIMKKFSIKDFFFLDQSFPFLVKTSFSGESRTAIRFSEFESIENAYKLARKIDWVWVDFFNKFPLEFTQFKILKKYGYKICIVSPELQGKSFEIVKDLKDYLKINRIKPDAICTKLLDFWS</sequence>
<reference evidence="2" key="1">
    <citation type="journal article" date="2014" name="Sci. Data">
        <title>Genomes of diverse isolates of the marine cyanobacterium Prochlorococcus.</title>
        <authorList>
            <person name="Biller S."/>
            <person name="Berube P."/>
            <person name="Thompson J."/>
            <person name="Kelly L."/>
            <person name="Roggensack S."/>
            <person name="Awad L."/>
            <person name="Roache-Johnson K."/>
            <person name="Ding H."/>
            <person name="Giovannoni S.J."/>
            <person name="Moore L.R."/>
            <person name="Chisholm S.W."/>
        </authorList>
    </citation>
    <scope>NUCLEOTIDE SEQUENCE [LARGE SCALE GENOMIC DNA]</scope>
</reference>
<proteinExistence type="predicted"/>
<protein>
    <recommendedName>
        <fullName evidence="3">GP-PDE domain-containing protein</fullName>
    </recommendedName>
</protein>
<evidence type="ECO:0008006" key="3">
    <source>
        <dbReference type="Google" id="ProtNLM"/>
    </source>
</evidence>